<dbReference type="EMBL" id="QMFY01000001">
    <property type="protein sequence ID" value="RAW03478.1"/>
    <property type="molecule type" value="Genomic_DNA"/>
</dbReference>
<dbReference type="PIRSF" id="PIRSF038959">
    <property type="entry name" value="SdpI"/>
    <property type="match status" value="1"/>
</dbReference>
<name>A0A364YCU2_9BACT</name>
<accession>A0A364YCU2</accession>
<dbReference type="Pfam" id="PF13630">
    <property type="entry name" value="SdpI"/>
    <property type="match status" value="1"/>
</dbReference>
<dbReference type="InterPro" id="IPR026272">
    <property type="entry name" value="SdpI"/>
</dbReference>
<feature type="transmembrane region" description="Helical" evidence="1">
    <location>
        <begin position="69"/>
        <end position="87"/>
    </location>
</feature>
<gene>
    <name evidence="3" type="ORF">DQQ10_05180</name>
</gene>
<dbReference type="InterPro" id="IPR025962">
    <property type="entry name" value="SdpI/YhfL"/>
</dbReference>
<dbReference type="GO" id="GO:0009636">
    <property type="term" value="P:response to toxic substance"/>
    <property type="evidence" value="ECO:0007669"/>
    <property type="project" value="TreeGrafter"/>
</dbReference>
<reference evidence="3 4" key="1">
    <citation type="submission" date="2018-06" db="EMBL/GenBank/DDBJ databases">
        <title>Chryseolinea flavus sp. nov., a member of the phylum Bacteroidetes isolated from soil.</title>
        <authorList>
            <person name="Li Y."/>
            <person name="Wang J."/>
        </authorList>
    </citation>
    <scope>NUCLEOTIDE SEQUENCE [LARGE SCALE GENOMIC DNA]</scope>
    <source>
        <strain evidence="3 4">SDU1-6</strain>
    </source>
</reference>
<feature type="transmembrane region" description="Helical" evidence="1">
    <location>
        <begin position="134"/>
        <end position="156"/>
    </location>
</feature>
<evidence type="ECO:0000313" key="4">
    <source>
        <dbReference type="Proteomes" id="UP000251889"/>
    </source>
</evidence>
<feature type="transmembrane region" description="Helical" evidence="1">
    <location>
        <begin position="207"/>
        <end position="229"/>
    </location>
</feature>
<dbReference type="AlphaFoldDB" id="A0A364YCU2"/>
<dbReference type="PANTHER" id="PTHR37810">
    <property type="entry name" value="IMMUNITY PROTEIN SDPI"/>
    <property type="match status" value="1"/>
</dbReference>
<evidence type="ECO:0000256" key="1">
    <source>
        <dbReference type="SAM" id="Phobius"/>
    </source>
</evidence>
<feature type="transmembrane region" description="Helical" evidence="1">
    <location>
        <begin position="107"/>
        <end position="128"/>
    </location>
</feature>
<keyword evidence="4" id="KW-1185">Reference proteome</keyword>
<sequence length="234" mass="26293">MGDEVIDFQIGRRLILKTMKLKTADFLVLVIASIPLIYWLQVGHIMPDRVPTHWNIRGQADAWQSRDDLPVFLAVLAGVGILLYIILRTLKKIDPKRSAQLNEATAIKVGVGIVTMITMLGLLMLYAPLKGYDIVSGVFLLISLFFAFLGNVMYNIKQNYFIGIRLPWTLDSEDNWTRTHRLAGVLWFVGGICCAALTFLVTPQSMAPVFFTVAISLLIIPSVYSFLLFRRSKG</sequence>
<protein>
    <recommendedName>
        <fullName evidence="2">DUF1648 domain-containing protein</fullName>
    </recommendedName>
</protein>
<dbReference type="InterPro" id="IPR012867">
    <property type="entry name" value="DUF1648"/>
</dbReference>
<dbReference type="Proteomes" id="UP000251889">
    <property type="component" value="Unassembled WGS sequence"/>
</dbReference>
<dbReference type="OrthoDB" id="9808690at2"/>
<evidence type="ECO:0000259" key="2">
    <source>
        <dbReference type="Pfam" id="PF07853"/>
    </source>
</evidence>
<comment type="caution">
    <text evidence="3">The sequence shown here is derived from an EMBL/GenBank/DDBJ whole genome shotgun (WGS) entry which is preliminary data.</text>
</comment>
<feature type="domain" description="DUF1648" evidence="2">
    <location>
        <begin position="31"/>
        <end position="66"/>
    </location>
</feature>
<feature type="transmembrane region" description="Helical" evidence="1">
    <location>
        <begin position="21"/>
        <end position="40"/>
    </location>
</feature>
<proteinExistence type="predicted"/>
<dbReference type="PANTHER" id="PTHR37810:SF5">
    <property type="entry name" value="IMMUNITY PROTEIN SDPI"/>
    <property type="match status" value="1"/>
</dbReference>
<keyword evidence="1" id="KW-0472">Membrane</keyword>
<feature type="transmembrane region" description="Helical" evidence="1">
    <location>
        <begin position="182"/>
        <end position="201"/>
    </location>
</feature>
<dbReference type="Pfam" id="PF07853">
    <property type="entry name" value="DUF1648"/>
    <property type="match status" value="1"/>
</dbReference>
<keyword evidence="1" id="KW-0812">Transmembrane</keyword>
<evidence type="ECO:0000313" key="3">
    <source>
        <dbReference type="EMBL" id="RAW03478.1"/>
    </source>
</evidence>
<keyword evidence="1" id="KW-1133">Transmembrane helix</keyword>
<organism evidence="3 4">
    <name type="scientific">Pseudochryseolinea flava</name>
    <dbReference type="NCBI Taxonomy" id="2059302"/>
    <lineage>
        <taxon>Bacteria</taxon>
        <taxon>Pseudomonadati</taxon>
        <taxon>Bacteroidota</taxon>
        <taxon>Cytophagia</taxon>
        <taxon>Cytophagales</taxon>
        <taxon>Fulvivirgaceae</taxon>
        <taxon>Pseudochryseolinea</taxon>
    </lineage>
</organism>